<feature type="non-terminal residue" evidence="1">
    <location>
        <position position="1"/>
    </location>
</feature>
<evidence type="ECO:0000313" key="1">
    <source>
        <dbReference type="EMBL" id="CEK53496.1"/>
    </source>
</evidence>
<sequence length="61" mass="7192">LFMKRTQRPVSEISSYPDAVSQNEIREKKRKEVKIFWERLQKSLANIIDKRSDATSVKRVG</sequence>
<accession>A0A0B6YCF5</accession>
<proteinExistence type="predicted"/>
<reference evidence="1" key="1">
    <citation type="submission" date="2014-12" db="EMBL/GenBank/DDBJ databases">
        <title>Insight into the proteome of Arion vulgaris.</title>
        <authorList>
            <person name="Aradska J."/>
            <person name="Bulat T."/>
            <person name="Smidak R."/>
            <person name="Sarate P."/>
            <person name="Gangsoo J."/>
            <person name="Sialana F."/>
            <person name="Bilban M."/>
            <person name="Lubec G."/>
        </authorList>
    </citation>
    <scope>NUCLEOTIDE SEQUENCE</scope>
    <source>
        <tissue evidence="1">Skin</tissue>
    </source>
</reference>
<dbReference type="AlphaFoldDB" id="A0A0B6YCF5"/>
<gene>
    <name evidence="1" type="primary">ORF20487</name>
</gene>
<organism evidence="1">
    <name type="scientific">Arion vulgaris</name>
    <dbReference type="NCBI Taxonomy" id="1028688"/>
    <lineage>
        <taxon>Eukaryota</taxon>
        <taxon>Metazoa</taxon>
        <taxon>Spiralia</taxon>
        <taxon>Lophotrochozoa</taxon>
        <taxon>Mollusca</taxon>
        <taxon>Gastropoda</taxon>
        <taxon>Heterobranchia</taxon>
        <taxon>Euthyneura</taxon>
        <taxon>Panpulmonata</taxon>
        <taxon>Eupulmonata</taxon>
        <taxon>Stylommatophora</taxon>
        <taxon>Helicina</taxon>
        <taxon>Arionoidea</taxon>
        <taxon>Arionidae</taxon>
        <taxon>Arion</taxon>
    </lineage>
</organism>
<dbReference type="EMBL" id="HACG01006631">
    <property type="protein sequence ID" value="CEK53496.1"/>
    <property type="molecule type" value="Transcribed_RNA"/>
</dbReference>
<protein>
    <submittedName>
        <fullName evidence="1">Uncharacterized protein</fullName>
    </submittedName>
</protein>
<name>A0A0B6YCF5_9EUPU</name>